<dbReference type="EMBL" id="BGPR01017177">
    <property type="protein sequence ID" value="GBN75340.1"/>
    <property type="molecule type" value="Genomic_DNA"/>
</dbReference>
<evidence type="ECO:0000313" key="2">
    <source>
        <dbReference type="Proteomes" id="UP000499080"/>
    </source>
</evidence>
<organism evidence="1 2">
    <name type="scientific">Araneus ventricosus</name>
    <name type="common">Orbweaver spider</name>
    <name type="synonym">Epeira ventricosa</name>
    <dbReference type="NCBI Taxonomy" id="182803"/>
    <lineage>
        <taxon>Eukaryota</taxon>
        <taxon>Metazoa</taxon>
        <taxon>Ecdysozoa</taxon>
        <taxon>Arthropoda</taxon>
        <taxon>Chelicerata</taxon>
        <taxon>Arachnida</taxon>
        <taxon>Araneae</taxon>
        <taxon>Araneomorphae</taxon>
        <taxon>Entelegynae</taxon>
        <taxon>Araneoidea</taxon>
        <taxon>Araneidae</taxon>
        <taxon>Araneus</taxon>
    </lineage>
</organism>
<sequence>NWADLNYMLANPDLPTSYHGMSL</sequence>
<name>A0A4Y2RIU9_ARAVE</name>
<keyword evidence="2" id="KW-1185">Reference proteome</keyword>
<feature type="non-terminal residue" evidence="1">
    <location>
        <position position="23"/>
    </location>
</feature>
<evidence type="ECO:0000313" key="1">
    <source>
        <dbReference type="EMBL" id="GBN75340.1"/>
    </source>
</evidence>
<gene>
    <name evidence="1" type="ORF">AVEN_2661-2_1</name>
</gene>
<feature type="non-terminal residue" evidence="1">
    <location>
        <position position="1"/>
    </location>
</feature>
<comment type="caution">
    <text evidence="1">The sequence shown here is derived from an EMBL/GenBank/DDBJ whole genome shotgun (WGS) entry which is preliminary data.</text>
</comment>
<proteinExistence type="predicted"/>
<dbReference type="AlphaFoldDB" id="A0A4Y2RIU9"/>
<reference evidence="1 2" key="1">
    <citation type="journal article" date="2019" name="Sci. Rep.">
        <title>Orb-weaving spider Araneus ventricosus genome elucidates the spidroin gene catalogue.</title>
        <authorList>
            <person name="Kono N."/>
            <person name="Nakamura H."/>
            <person name="Ohtoshi R."/>
            <person name="Moran D.A.P."/>
            <person name="Shinohara A."/>
            <person name="Yoshida Y."/>
            <person name="Fujiwara M."/>
            <person name="Mori M."/>
            <person name="Tomita M."/>
            <person name="Arakawa K."/>
        </authorList>
    </citation>
    <scope>NUCLEOTIDE SEQUENCE [LARGE SCALE GENOMIC DNA]</scope>
</reference>
<protein>
    <submittedName>
        <fullName evidence="1">Uncharacterized protein</fullName>
    </submittedName>
</protein>
<accession>A0A4Y2RIU9</accession>
<dbReference type="Proteomes" id="UP000499080">
    <property type="component" value="Unassembled WGS sequence"/>
</dbReference>